<dbReference type="AlphaFoldDB" id="A0A6C0LVE2"/>
<feature type="compositionally biased region" description="Polar residues" evidence="1">
    <location>
        <begin position="296"/>
        <end position="310"/>
    </location>
</feature>
<feature type="region of interest" description="Disordered" evidence="1">
    <location>
        <begin position="296"/>
        <end position="319"/>
    </location>
</feature>
<reference evidence="2" key="1">
    <citation type="journal article" date="2020" name="Nature">
        <title>Giant virus diversity and host interactions through global metagenomics.</title>
        <authorList>
            <person name="Schulz F."/>
            <person name="Roux S."/>
            <person name="Paez-Espino D."/>
            <person name="Jungbluth S."/>
            <person name="Walsh D.A."/>
            <person name="Denef V.J."/>
            <person name="McMahon K.D."/>
            <person name="Konstantinidis K.T."/>
            <person name="Eloe-Fadrosh E.A."/>
            <person name="Kyrpides N.C."/>
            <person name="Woyke T."/>
        </authorList>
    </citation>
    <scope>NUCLEOTIDE SEQUENCE</scope>
    <source>
        <strain evidence="2">GVMAG-S-1014582-52</strain>
    </source>
</reference>
<name>A0A6C0LVE2_9ZZZZ</name>
<proteinExistence type="predicted"/>
<dbReference type="EMBL" id="MN740556">
    <property type="protein sequence ID" value="QHU33202.1"/>
    <property type="molecule type" value="Genomic_DNA"/>
</dbReference>
<feature type="compositionally biased region" description="Low complexity" evidence="1">
    <location>
        <begin position="139"/>
        <end position="172"/>
    </location>
</feature>
<evidence type="ECO:0000313" key="2">
    <source>
        <dbReference type="EMBL" id="QHU33202.1"/>
    </source>
</evidence>
<evidence type="ECO:0000256" key="1">
    <source>
        <dbReference type="SAM" id="MobiDB-lite"/>
    </source>
</evidence>
<organism evidence="2">
    <name type="scientific">viral metagenome</name>
    <dbReference type="NCBI Taxonomy" id="1070528"/>
    <lineage>
        <taxon>unclassified sequences</taxon>
        <taxon>metagenomes</taxon>
        <taxon>organismal metagenomes</taxon>
    </lineage>
</organism>
<accession>A0A6C0LVE2</accession>
<protein>
    <submittedName>
        <fullName evidence="2">Uncharacterized protein</fullName>
    </submittedName>
</protein>
<sequence length="319" mass="36292">MGNNNSTRENNISQHNSDNYLDIFYGKDDHSNEYRKACDIFDNTSKYSHDVFINPDGQGLVYQKKMPHNEFLSSELKRDNIISDSLSYVEIVICKENLHDFVERHRVKHYMPGHKCNGNCNVILDPETKKYQIFGGANDSDTSTITSNESNTSATSSDTSSETLSATTSDTSITSNKSKFPIKKKEFTKKDDKKKKAEVIGDVEITDESDVDDEDLNDIDEEISEDGIRISDPHSINTSDLYKMQKKIYTSDTDTENDRMKEVSKAIDVVQRNKQIFDSEDRKILELNNVVDSPISDTSMTSESTKNNPSRIKKNIKYV</sequence>
<feature type="region of interest" description="Disordered" evidence="1">
    <location>
        <begin position="137"/>
        <end position="176"/>
    </location>
</feature>